<dbReference type="Proteomes" id="UP001596956">
    <property type="component" value="Unassembled WGS sequence"/>
</dbReference>
<dbReference type="EMBL" id="JBHTHR010000009">
    <property type="protein sequence ID" value="MFD0799907.1"/>
    <property type="molecule type" value="Genomic_DNA"/>
</dbReference>
<proteinExistence type="predicted"/>
<sequence>MPAKRRGPRIPQQSPAEQHAEWLRLIAPAGPFLSVDVLTEAFPQGLSAVDTDTRDRIRQAWDEVQASPDLLLPSWSRRPRTCCCRRGWS</sequence>
<reference evidence="2" key="1">
    <citation type="journal article" date="2019" name="Int. J. Syst. Evol. Microbiol.">
        <title>The Global Catalogue of Microorganisms (GCM) 10K type strain sequencing project: providing services to taxonomists for standard genome sequencing and annotation.</title>
        <authorList>
            <consortium name="The Broad Institute Genomics Platform"/>
            <consortium name="The Broad Institute Genome Sequencing Center for Infectious Disease"/>
            <person name="Wu L."/>
            <person name="Ma J."/>
        </authorList>
    </citation>
    <scope>NUCLEOTIDE SEQUENCE [LARGE SCALE GENOMIC DNA]</scope>
    <source>
        <strain evidence="2">CCUG 63369</strain>
    </source>
</reference>
<name>A0ABW3B992_9ACTN</name>
<organism evidence="1 2">
    <name type="scientific">Streptomonospora algeriensis</name>
    <dbReference type="NCBI Taxonomy" id="995084"/>
    <lineage>
        <taxon>Bacteria</taxon>
        <taxon>Bacillati</taxon>
        <taxon>Actinomycetota</taxon>
        <taxon>Actinomycetes</taxon>
        <taxon>Streptosporangiales</taxon>
        <taxon>Nocardiopsidaceae</taxon>
        <taxon>Streptomonospora</taxon>
    </lineage>
</organism>
<evidence type="ECO:0000313" key="1">
    <source>
        <dbReference type="EMBL" id="MFD0799907.1"/>
    </source>
</evidence>
<protein>
    <submittedName>
        <fullName evidence="1">Uncharacterized protein</fullName>
    </submittedName>
</protein>
<evidence type="ECO:0000313" key="2">
    <source>
        <dbReference type="Proteomes" id="UP001596956"/>
    </source>
</evidence>
<accession>A0ABW3B992</accession>
<comment type="caution">
    <text evidence="1">The sequence shown here is derived from an EMBL/GenBank/DDBJ whole genome shotgun (WGS) entry which is preliminary data.</text>
</comment>
<keyword evidence="2" id="KW-1185">Reference proteome</keyword>
<gene>
    <name evidence="1" type="ORF">ACFQZU_01040</name>
</gene>